<dbReference type="Pfam" id="PF01368">
    <property type="entry name" value="DHH"/>
    <property type="match status" value="1"/>
</dbReference>
<dbReference type="GO" id="GO:0046872">
    <property type="term" value="F:metal ion binding"/>
    <property type="evidence" value="ECO:0007669"/>
    <property type="project" value="UniProtKB-KW"/>
</dbReference>
<dbReference type="PANTHER" id="PTHR12112:SF39">
    <property type="entry name" value="EG:152A3.5 PROTEIN (FBGN0003116_PN PROTEIN)"/>
    <property type="match status" value="1"/>
</dbReference>
<feature type="domain" description="DHHA2" evidence="5">
    <location>
        <begin position="262"/>
        <end position="416"/>
    </location>
</feature>
<evidence type="ECO:0000313" key="6">
    <source>
        <dbReference type="EMBL" id="EMC94113.1"/>
    </source>
</evidence>
<evidence type="ECO:0000259" key="5">
    <source>
        <dbReference type="SMART" id="SM01131"/>
    </source>
</evidence>
<sequence length="419" mass="45837">MSRTSVRTFLVTAKRHLQSSLHDQGKGTASFVIGNESADLDSITCALVYAYIHSCKPEARQANHVVLPVINIPSADLRLRPELTALLRHADVNPSDLISLDDLGTLPLPLASTDWTLVDHNALQGALGKHYTESVTGCIDHHVDEHSVPPTANPRIVTKSGSCASLVTNHVRSIWDDLGSASTSIGAANGQSSDGILDDTAYTSTWDAQVAKLALASILIDTFDLTSENKVTEHDISAVRYLEARINASPKLGKDYDRKKFFDEINSAKSHLDGLSLNDILRKDYKQWSEGSLKLGMSSVVKDVAYLRHQTEANKDFPHELNTFATERSLDLFAIMTAYTGADGKFARQLLLIVTEDGKGKEAAERFSEKCTAELQLANEALENATSTSLPFARLWRQGNLAASRKRVGPLLREAMREA</sequence>
<evidence type="ECO:0000256" key="3">
    <source>
        <dbReference type="ARBA" id="ARBA00022801"/>
    </source>
</evidence>
<dbReference type="GO" id="GO:0004309">
    <property type="term" value="F:exopolyphosphatase activity"/>
    <property type="evidence" value="ECO:0007669"/>
    <property type="project" value="TreeGrafter"/>
</dbReference>
<name>M2MRL5_BAUPA</name>
<dbReference type="Proteomes" id="UP000011761">
    <property type="component" value="Unassembled WGS sequence"/>
</dbReference>
<dbReference type="AlphaFoldDB" id="M2MRL5"/>
<organism evidence="6 7">
    <name type="scientific">Baudoinia panamericana (strain UAMH 10762)</name>
    <name type="common">Angels' share fungus</name>
    <name type="synonym">Baudoinia compniacensis (strain UAMH 10762)</name>
    <dbReference type="NCBI Taxonomy" id="717646"/>
    <lineage>
        <taxon>Eukaryota</taxon>
        <taxon>Fungi</taxon>
        <taxon>Dikarya</taxon>
        <taxon>Ascomycota</taxon>
        <taxon>Pezizomycotina</taxon>
        <taxon>Dothideomycetes</taxon>
        <taxon>Dothideomycetidae</taxon>
        <taxon>Mycosphaerellales</taxon>
        <taxon>Teratosphaeriaceae</taxon>
        <taxon>Baudoinia</taxon>
    </lineage>
</organism>
<dbReference type="STRING" id="717646.M2MRL5"/>
<evidence type="ECO:0000256" key="1">
    <source>
        <dbReference type="ARBA" id="ARBA00001936"/>
    </source>
</evidence>
<keyword evidence="7" id="KW-1185">Reference proteome</keyword>
<dbReference type="PANTHER" id="PTHR12112">
    <property type="entry name" value="BNIP - RELATED"/>
    <property type="match status" value="1"/>
</dbReference>
<evidence type="ECO:0000313" key="7">
    <source>
        <dbReference type="Proteomes" id="UP000011761"/>
    </source>
</evidence>
<dbReference type="Gene3D" id="3.10.310.20">
    <property type="entry name" value="DHHA2 domain"/>
    <property type="match status" value="1"/>
</dbReference>
<protein>
    <recommendedName>
        <fullName evidence="5">DHHA2 domain-containing protein</fullName>
    </recommendedName>
</protein>
<dbReference type="Pfam" id="PF02833">
    <property type="entry name" value="DHHA2"/>
    <property type="match status" value="1"/>
</dbReference>
<dbReference type="eggNOG" id="KOG4129">
    <property type="taxonomic scope" value="Eukaryota"/>
</dbReference>
<keyword evidence="4" id="KW-0464">Manganese</keyword>
<dbReference type="Gene3D" id="3.90.1640.10">
    <property type="entry name" value="inorganic pyrophosphatase (n-terminal core)"/>
    <property type="match status" value="1"/>
</dbReference>
<dbReference type="EMBL" id="KB445559">
    <property type="protein sequence ID" value="EMC94113.1"/>
    <property type="molecule type" value="Genomic_DNA"/>
</dbReference>
<dbReference type="KEGG" id="bcom:BAUCODRAFT_221231"/>
<dbReference type="InterPro" id="IPR018247">
    <property type="entry name" value="EF_Hand_1_Ca_BS"/>
</dbReference>
<accession>M2MRL5</accession>
<dbReference type="InterPro" id="IPR038763">
    <property type="entry name" value="DHH_sf"/>
</dbReference>
<dbReference type="SMART" id="SM01131">
    <property type="entry name" value="DHHA2"/>
    <property type="match status" value="1"/>
</dbReference>
<comment type="cofactor">
    <cofactor evidence="1">
        <name>Mn(2+)</name>
        <dbReference type="ChEBI" id="CHEBI:29035"/>
    </cofactor>
</comment>
<dbReference type="InterPro" id="IPR001667">
    <property type="entry name" value="DDH_dom"/>
</dbReference>
<evidence type="ECO:0000256" key="4">
    <source>
        <dbReference type="ARBA" id="ARBA00023211"/>
    </source>
</evidence>
<keyword evidence="2" id="KW-0479">Metal-binding</keyword>
<proteinExistence type="predicted"/>
<dbReference type="OMA" id="TMTIFFN"/>
<reference evidence="6 7" key="1">
    <citation type="journal article" date="2012" name="PLoS Pathog.">
        <title>Diverse lifestyles and strategies of plant pathogenesis encoded in the genomes of eighteen Dothideomycetes fungi.</title>
        <authorList>
            <person name="Ohm R.A."/>
            <person name="Feau N."/>
            <person name="Henrissat B."/>
            <person name="Schoch C.L."/>
            <person name="Horwitz B.A."/>
            <person name="Barry K.W."/>
            <person name="Condon B.J."/>
            <person name="Copeland A.C."/>
            <person name="Dhillon B."/>
            <person name="Glaser F."/>
            <person name="Hesse C.N."/>
            <person name="Kosti I."/>
            <person name="LaButti K."/>
            <person name="Lindquist E.A."/>
            <person name="Lucas S."/>
            <person name="Salamov A.A."/>
            <person name="Bradshaw R.E."/>
            <person name="Ciuffetti L."/>
            <person name="Hamelin R.C."/>
            <person name="Kema G.H.J."/>
            <person name="Lawrence C."/>
            <person name="Scott J.A."/>
            <person name="Spatafora J.W."/>
            <person name="Turgeon B.G."/>
            <person name="de Wit P.J.G.M."/>
            <person name="Zhong S."/>
            <person name="Goodwin S.B."/>
            <person name="Grigoriev I.V."/>
        </authorList>
    </citation>
    <scope>NUCLEOTIDE SEQUENCE [LARGE SCALE GENOMIC DNA]</scope>
    <source>
        <strain evidence="6 7">UAMH 10762</strain>
    </source>
</reference>
<dbReference type="SUPFAM" id="SSF64182">
    <property type="entry name" value="DHH phosphoesterases"/>
    <property type="match status" value="1"/>
</dbReference>
<dbReference type="HOGENOM" id="CLU_019358_1_0_1"/>
<dbReference type="InterPro" id="IPR004097">
    <property type="entry name" value="DHHA2"/>
</dbReference>
<gene>
    <name evidence="6" type="ORF">BAUCODRAFT_221231</name>
</gene>
<dbReference type="InterPro" id="IPR038222">
    <property type="entry name" value="DHHA2_dom_sf"/>
</dbReference>
<dbReference type="RefSeq" id="XP_007679039.1">
    <property type="nucleotide sequence ID" value="XM_007680849.1"/>
</dbReference>
<evidence type="ECO:0000256" key="2">
    <source>
        <dbReference type="ARBA" id="ARBA00022723"/>
    </source>
</evidence>
<dbReference type="OrthoDB" id="374045at2759"/>
<keyword evidence="3" id="KW-0378">Hydrolase</keyword>
<dbReference type="PROSITE" id="PS00018">
    <property type="entry name" value="EF_HAND_1"/>
    <property type="match status" value="1"/>
</dbReference>
<dbReference type="GeneID" id="19109858"/>
<dbReference type="GO" id="GO:0005737">
    <property type="term" value="C:cytoplasm"/>
    <property type="evidence" value="ECO:0007669"/>
    <property type="project" value="InterPro"/>
</dbReference>